<dbReference type="Gene3D" id="3.30.1330.40">
    <property type="entry name" value="RutC-like"/>
    <property type="match status" value="1"/>
</dbReference>
<dbReference type="PIRSF" id="PIRSF005965">
    <property type="entry name" value="Chor_mut_AroH"/>
    <property type="match status" value="1"/>
</dbReference>
<evidence type="ECO:0000313" key="4">
    <source>
        <dbReference type="EMBL" id="EUJ41606.1"/>
    </source>
</evidence>
<dbReference type="PANTHER" id="PTHR21164:SF0">
    <property type="entry name" value="CHORISMATE MUTASE AROH"/>
    <property type="match status" value="1"/>
</dbReference>
<dbReference type="OrthoDB" id="9802232at2"/>
<dbReference type="UniPathway" id="UPA00120">
    <property type="reaction ID" value="UER00203"/>
</dbReference>
<dbReference type="GO" id="GO:0009073">
    <property type="term" value="P:aromatic amino acid family biosynthetic process"/>
    <property type="evidence" value="ECO:0007669"/>
    <property type="project" value="UniProtKB-UniRule"/>
</dbReference>
<dbReference type="GO" id="GO:0004106">
    <property type="term" value="F:chorismate mutase activity"/>
    <property type="evidence" value="ECO:0007669"/>
    <property type="project" value="UniProtKB-UniRule"/>
</dbReference>
<keyword evidence="3" id="KW-0413">Isomerase</keyword>
<dbReference type="RefSeq" id="WP_035313453.1">
    <property type="nucleotide sequence ID" value="NZ_AODH01000010.1"/>
</dbReference>
<gene>
    <name evidence="4" type="ORF">BCAMP_02960</name>
</gene>
<dbReference type="InterPro" id="IPR008243">
    <property type="entry name" value="Chorismate_mutase_AroH"/>
</dbReference>
<dbReference type="Proteomes" id="UP000019243">
    <property type="component" value="Unassembled WGS sequence"/>
</dbReference>
<dbReference type="PATRIC" id="fig|1265861.3.peg.578"/>
<evidence type="ECO:0000313" key="5">
    <source>
        <dbReference type="Proteomes" id="UP000019243"/>
    </source>
</evidence>
<reference evidence="4 5" key="1">
    <citation type="submission" date="2012-12" db="EMBL/GenBank/DDBJ databases">
        <title>Novel taxa of Listeriaceae from agricultural environments in the United States.</title>
        <authorList>
            <person name="den Bakker H.C."/>
            <person name="Allred A."/>
            <person name="Warchocki S."/>
            <person name="Wright E.M."/>
            <person name="Burrell A."/>
            <person name="Nightingale K.K."/>
            <person name="Kephart D."/>
            <person name="Wiedmann M."/>
        </authorList>
    </citation>
    <scope>NUCLEOTIDE SEQUENCE [LARGE SCALE GENOMIC DNA]</scope>
    <source>
        <strain evidence="4 5">FSL F6-1037</strain>
    </source>
</reference>
<dbReference type="CDD" id="cd02185">
    <property type="entry name" value="AroH"/>
    <property type="match status" value="1"/>
</dbReference>
<sequence length="123" mass="13613">MMRGIRGATTIAQNTTAAIETATVALLTEIIERNQLQAEQISSVFFSATADVTACFPAKFVRSFKGFEYVPVIDMLEMSVPNALPLCIRVMVHCDSDLEQAAIHHVYQNEAVQLRPDLTLKEV</sequence>
<feature type="binding site" evidence="2">
    <location>
        <position position="107"/>
    </location>
    <ligand>
        <name>prephenate</name>
        <dbReference type="ChEBI" id="CHEBI:29934"/>
    </ligand>
</feature>
<keyword evidence="2 3" id="KW-0057">Aromatic amino acid biosynthesis</keyword>
<feature type="binding site" evidence="2">
    <location>
        <position position="6"/>
    </location>
    <ligand>
        <name>prephenate</name>
        <dbReference type="ChEBI" id="CHEBI:29934"/>
    </ligand>
</feature>
<feature type="binding site" evidence="2">
    <location>
        <position position="89"/>
    </location>
    <ligand>
        <name>prephenate</name>
        <dbReference type="ChEBI" id="CHEBI:29934"/>
    </ligand>
</feature>
<dbReference type="PANTHER" id="PTHR21164">
    <property type="entry name" value="CHORISMATE MUTASE"/>
    <property type="match status" value="1"/>
</dbReference>
<dbReference type="EC" id="5.4.99.5" evidence="1 3"/>
<keyword evidence="5" id="KW-1185">Reference proteome</keyword>
<keyword evidence="2 3" id="KW-0028">Amino-acid biosynthesis</keyword>
<dbReference type="GO" id="GO:0046417">
    <property type="term" value="P:chorismate metabolic process"/>
    <property type="evidence" value="ECO:0007669"/>
    <property type="project" value="TreeGrafter"/>
</dbReference>
<comment type="catalytic activity">
    <reaction evidence="3">
        <text>chorismate = prephenate</text>
        <dbReference type="Rhea" id="RHEA:13897"/>
        <dbReference type="ChEBI" id="CHEBI:29748"/>
        <dbReference type="ChEBI" id="CHEBI:29934"/>
        <dbReference type="EC" id="5.4.99.5"/>
    </reaction>
</comment>
<proteinExistence type="predicted"/>
<evidence type="ECO:0000256" key="3">
    <source>
        <dbReference type="PROSITE-ProRule" id="PRU00514"/>
    </source>
</evidence>
<dbReference type="SUPFAM" id="SSF55298">
    <property type="entry name" value="YjgF-like"/>
    <property type="match status" value="1"/>
</dbReference>
<dbReference type="GO" id="GO:0008652">
    <property type="term" value="P:amino acid biosynthetic process"/>
    <property type="evidence" value="ECO:0007669"/>
    <property type="project" value="UniProtKB-UniRule"/>
</dbReference>
<dbReference type="EMBL" id="AODH01000010">
    <property type="protein sequence ID" value="EUJ41606.1"/>
    <property type="molecule type" value="Genomic_DNA"/>
</dbReference>
<comment type="caution">
    <text evidence="4">The sequence shown here is derived from an EMBL/GenBank/DDBJ whole genome shotgun (WGS) entry which is preliminary data.</text>
</comment>
<organism evidence="4 5">
    <name type="scientific">Brochothrix campestris FSL F6-1037</name>
    <dbReference type="NCBI Taxonomy" id="1265861"/>
    <lineage>
        <taxon>Bacteria</taxon>
        <taxon>Bacillati</taxon>
        <taxon>Bacillota</taxon>
        <taxon>Bacilli</taxon>
        <taxon>Bacillales</taxon>
        <taxon>Listeriaceae</taxon>
        <taxon>Brochothrix</taxon>
    </lineage>
</organism>
<accession>W7D0T5</accession>
<evidence type="ECO:0000256" key="2">
    <source>
        <dbReference type="PIRSR" id="PIRSR005965-1"/>
    </source>
</evidence>
<dbReference type="InterPro" id="IPR035959">
    <property type="entry name" value="RutC-like_sf"/>
</dbReference>
<dbReference type="NCBIfam" id="TIGR01796">
    <property type="entry name" value="CM_mono_aroH"/>
    <property type="match status" value="1"/>
</dbReference>
<protein>
    <recommendedName>
        <fullName evidence="1 3">chorismate mutase</fullName>
        <ecNumber evidence="1 3">5.4.99.5</ecNumber>
    </recommendedName>
</protein>
<dbReference type="AlphaFoldDB" id="W7D0T5"/>
<dbReference type="Pfam" id="PF07736">
    <property type="entry name" value="CM_1"/>
    <property type="match status" value="1"/>
</dbReference>
<evidence type="ECO:0000256" key="1">
    <source>
        <dbReference type="NCBIfam" id="TIGR01796"/>
    </source>
</evidence>
<dbReference type="PROSITE" id="PS51167">
    <property type="entry name" value="CHORISMATE_MUT_1"/>
    <property type="match status" value="1"/>
</dbReference>
<name>W7D0T5_9LIST</name>
<dbReference type="STRING" id="1265861.BCAMP_02960"/>